<organism evidence="7 8">
    <name type="scientific">Antarcticimicrobium sediminis</name>
    <dbReference type="NCBI Taxonomy" id="2546227"/>
    <lineage>
        <taxon>Bacteria</taxon>
        <taxon>Pseudomonadati</taxon>
        <taxon>Pseudomonadota</taxon>
        <taxon>Alphaproteobacteria</taxon>
        <taxon>Rhodobacterales</taxon>
        <taxon>Paracoccaceae</taxon>
        <taxon>Antarcticimicrobium</taxon>
    </lineage>
</organism>
<dbReference type="Proteomes" id="UP000294662">
    <property type="component" value="Unassembled WGS sequence"/>
</dbReference>
<keyword evidence="4" id="KW-0010">Activator</keyword>
<comment type="similarity">
    <text evidence="1">Belongs to the LysR transcriptional regulatory family.</text>
</comment>
<dbReference type="EMBL" id="SMFP01000001">
    <property type="protein sequence ID" value="TDE41148.1"/>
    <property type="molecule type" value="Genomic_DNA"/>
</dbReference>
<dbReference type="PROSITE" id="PS50931">
    <property type="entry name" value="HTH_LYSR"/>
    <property type="match status" value="1"/>
</dbReference>
<evidence type="ECO:0000313" key="7">
    <source>
        <dbReference type="EMBL" id="TDE41148.1"/>
    </source>
</evidence>
<evidence type="ECO:0000256" key="4">
    <source>
        <dbReference type="ARBA" id="ARBA00023159"/>
    </source>
</evidence>
<evidence type="ECO:0000256" key="5">
    <source>
        <dbReference type="ARBA" id="ARBA00023163"/>
    </source>
</evidence>
<comment type="caution">
    <text evidence="7">The sequence shown here is derived from an EMBL/GenBank/DDBJ whole genome shotgun (WGS) entry which is preliminary data.</text>
</comment>
<dbReference type="OrthoDB" id="8479357at2"/>
<accession>A0A4R5F0X5</accession>
<dbReference type="GO" id="GO:0003677">
    <property type="term" value="F:DNA binding"/>
    <property type="evidence" value="ECO:0007669"/>
    <property type="project" value="UniProtKB-KW"/>
</dbReference>
<dbReference type="FunFam" id="1.10.10.10:FF:000001">
    <property type="entry name" value="LysR family transcriptional regulator"/>
    <property type="match status" value="1"/>
</dbReference>
<dbReference type="InterPro" id="IPR036388">
    <property type="entry name" value="WH-like_DNA-bd_sf"/>
</dbReference>
<reference evidence="7 8" key="1">
    <citation type="submission" date="2019-03" db="EMBL/GenBank/DDBJ databases">
        <authorList>
            <person name="Zhang S."/>
        </authorList>
    </citation>
    <scope>NUCLEOTIDE SEQUENCE [LARGE SCALE GENOMIC DNA]</scope>
    <source>
        <strain evidence="7 8">S4J41</strain>
    </source>
</reference>
<dbReference type="AlphaFoldDB" id="A0A4R5F0X5"/>
<keyword evidence="2" id="KW-0805">Transcription regulation</keyword>
<dbReference type="InterPro" id="IPR005119">
    <property type="entry name" value="LysR_subst-bd"/>
</dbReference>
<evidence type="ECO:0000313" key="8">
    <source>
        <dbReference type="Proteomes" id="UP000294662"/>
    </source>
</evidence>
<dbReference type="PANTHER" id="PTHR30293:SF0">
    <property type="entry name" value="NITROGEN ASSIMILATION REGULATORY PROTEIN NAC"/>
    <property type="match status" value="1"/>
</dbReference>
<dbReference type="InterPro" id="IPR036390">
    <property type="entry name" value="WH_DNA-bd_sf"/>
</dbReference>
<dbReference type="Pfam" id="PF03466">
    <property type="entry name" value="LysR_substrate"/>
    <property type="match status" value="1"/>
</dbReference>
<protein>
    <submittedName>
        <fullName evidence="7">LysR family transcriptional regulator</fullName>
    </submittedName>
</protein>
<dbReference type="Gene3D" id="3.40.190.10">
    <property type="entry name" value="Periplasmic binding protein-like II"/>
    <property type="match status" value="2"/>
</dbReference>
<name>A0A4R5F0X5_9RHOB</name>
<dbReference type="Gene3D" id="1.10.10.10">
    <property type="entry name" value="Winged helix-like DNA-binding domain superfamily/Winged helix DNA-binding domain"/>
    <property type="match status" value="1"/>
</dbReference>
<evidence type="ECO:0000256" key="2">
    <source>
        <dbReference type="ARBA" id="ARBA00023015"/>
    </source>
</evidence>
<dbReference type="SUPFAM" id="SSF53850">
    <property type="entry name" value="Periplasmic binding protein-like II"/>
    <property type="match status" value="1"/>
</dbReference>
<keyword evidence="5" id="KW-0804">Transcription</keyword>
<keyword evidence="3" id="KW-0238">DNA-binding</keyword>
<dbReference type="Pfam" id="PF00126">
    <property type="entry name" value="HTH_1"/>
    <property type="match status" value="1"/>
</dbReference>
<dbReference type="PANTHER" id="PTHR30293">
    <property type="entry name" value="TRANSCRIPTIONAL REGULATORY PROTEIN NAC-RELATED"/>
    <property type="match status" value="1"/>
</dbReference>
<gene>
    <name evidence="7" type="ORF">E1B25_02770</name>
</gene>
<dbReference type="SUPFAM" id="SSF46785">
    <property type="entry name" value="Winged helix' DNA-binding domain"/>
    <property type="match status" value="1"/>
</dbReference>
<dbReference type="RefSeq" id="WP_132827138.1">
    <property type="nucleotide sequence ID" value="NZ_SMFP01000001.1"/>
</dbReference>
<dbReference type="GO" id="GO:2000142">
    <property type="term" value="P:regulation of DNA-templated transcription initiation"/>
    <property type="evidence" value="ECO:0007669"/>
    <property type="project" value="TreeGrafter"/>
</dbReference>
<evidence type="ECO:0000259" key="6">
    <source>
        <dbReference type="PROSITE" id="PS50931"/>
    </source>
</evidence>
<keyword evidence="8" id="KW-1185">Reference proteome</keyword>
<dbReference type="PRINTS" id="PR00039">
    <property type="entry name" value="HTHLYSR"/>
</dbReference>
<evidence type="ECO:0000256" key="1">
    <source>
        <dbReference type="ARBA" id="ARBA00009437"/>
    </source>
</evidence>
<dbReference type="GO" id="GO:0003700">
    <property type="term" value="F:DNA-binding transcription factor activity"/>
    <property type="evidence" value="ECO:0007669"/>
    <property type="project" value="InterPro"/>
</dbReference>
<sequence>MNILYLLNFIQIVEWGNISKAAAFLNIAQSALSRQIKSLEDTLGTQLLRRQSWGVEPTEDGKMLLEHARRIQKECIDAKESIQSNKDNPVGTVYLGVPSAYSVSLVPPLLHRMRALYPNVSVQVVEAFSGTIYEWLVSGRLDMAILYHSKEHSAAVMSPFIEEDMVALGTAEMLGDKAEIQITDLARKKLISAWRPHLHRLTLDAAFVSADVPFEPLIEIDSLPCMIELAHRGEGVAILPPSCVVRELNDGRLKAAPLLPNVKLTTVLGQTPNKHPTRAMTILTNMLQNLAAELAPKTGWKITKARLDAPA</sequence>
<evidence type="ECO:0000256" key="3">
    <source>
        <dbReference type="ARBA" id="ARBA00023125"/>
    </source>
</evidence>
<feature type="domain" description="HTH lysR-type" evidence="6">
    <location>
        <begin position="1"/>
        <end position="58"/>
    </location>
</feature>
<proteinExistence type="inferred from homology"/>
<dbReference type="InterPro" id="IPR000847">
    <property type="entry name" value="LysR_HTH_N"/>
</dbReference>